<dbReference type="GO" id="GO:0004252">
    <property type="term" value="F:serine-type endopeptidase activity"/>
    <property type="evidence" value="ECO:0007669"/>
    <property type="project" value="TreeGrafter"/>
</dbReference>
<dbReference type="Gene3D" id="3.40.50.1820">
    <property type="entry name" value="alpha/beta hydrolase"/>
    <property type="match status" value="1"/>
</dbReference>
<evidence type="ECO:0000256" key="3">
    <source>
        <dbReference type="SAM" id="SignalP"/>
    </source>
</evidence>
<dbReference type="InterPro" id="IPR001375">
    <property type="entry name" value="Peptidase_S9_cat"/>
</dbReference>
<dbReference type="Pfam" id="PF00326">
    <property type="entry name" value="Peptidase_S9"/>
    <property type="match status" value="1"/>
</dbReference>
<sequence>MNYTIQGSTLSCCVLLVAASSVSLASQADSGYQQPPQAVIDIVDAAPAPNASVAPGGDYMLIQHLPALPSLTDLATPEYRLAGRRINPANNSISQARYAERLEILTIDSGERVEITGLPDDARIVDSSWSPNAEHLALLNMADEQVELYRVNASSGEASRWSDVQVNAVWGANVHWNRSSDAVYTMAVSPERGDEPAASPVPSGPVITESRGRTAPARTYQDLLANSHDEALFDHYFSSRIARISLDGDVSYLGEEAVYNDLALSPDSNYLLVTELQRPYSYSVPHFRFARRSDVWNLDGERVYQVVDQALADNLPISFDAVVPERRSISWRNDAAATLVWAQALDSGNPNEETDYRDAVYQLSAPFEDDPEQLIQLRNRFAGIHAGDDENAIISERWWASREERVWHLNPNHPENPTMLWERSWQDRYSDPGDPVMRRNEFGRSVLRIEDGHLLMIGDGASDQGDRPFIDRFSLQDSSSERLWRSEAPYYEMPRALLDATSMTFLTQREAVDQPADFYKRSLTNDSLVALTETAHPMPHTLGISRELIHYEREDGLAMSATLFLPDGYDAERDGPLPTIIWAYPREYRSNADAAQVSGSPYEFNRISYWRPQFLATQGYAVMDNATMPIVGEGDALPNDTFIDQLIMNSEAAIQAGVERGVTDPERVALGGHSYGAFMTANVLAHSDLFQAGIARSGAYNRTLTPFGFQREERTVWDDPALYQTMSPFFSAHQIKTPLLLIHGQNDNNSGTFPMQSERLFQAVKGLGGTTRLVMLPLESHGYRARESVLHMLWETIEWLDEFVKHAED</sequence>
<gene>
    <name evidence="5" type="ORF">CWE14_01630</name>
</gene>
<accession>A0A432WM07</accession>
<name>A0A432WM07_9GAMM</name>
<keyword evidence="3" id="KW-0732">Signal</keyword>
<evidence type="ECO:0000256" key="2">
    <source>
        <dbReference type="SAM" id="MobiDB-lite"/>
    </source>
</evidence>
<dbReference type="SUPFAM" id="SSF53474">
    <property type="entry name" value="alpha/beta-Hydrolases"/>
    <property type="match status" value="1"/>
</dbReference>
<protein>
    <submittedName>
        <fullName evidence="5">S9 family peptidase</fullName>
    </submittedName>
</protein>
<dbReference type="Proteomes" id="UP000287823">
    <property type="component" value="Unassembled WGS sequence"/>
</dbReference>
<evidence type="ECO:0000259" key="4">
    <source>
        <dbReference type="Pfam" id="PF00326"/>
    </source>
</evidence>
<feature type="signal peptide" evidence="3">
    <location>
        <begin position="1"/>
        <end position="25"/>
    </location>
</feature>
<dbReference type="InterPro" id="IPR029058">
    <property type="entry name" value="AB_hydrolase_fold"/>
</dbReference>
<evidence type="ECO:0000313" key="6">
    <source>
        <dbReference type="Proteomes" id="UP000287823"/>
    </source>
</evidence>
<dbReference type="EMBL" id="PIPO01000001">
    <property type="protein sequence ID" value="RUO34727.1"/>
    <property type="molecule type" value="Genomic_DNA"/>
</dbReference>
<dbReference type="SUPFAM" id="SSF82171">
    <property type="entry name" value="DPP6 N-terminal domain-like"/>
    <property type="match status" value="1"/>
</dbReference>
<dbReference type="AlphaFoldDB" id="A0A432WM07"/>
<feature type="chain" id="PRO_5019413739" evidence="3">
    <location>
        <begin position="26"/>
        <end position="809"/>
    </location>
</feature>
<reference evidence="5 6" key="1">
    <citation type="journal article" date="2011" name="Front. Microbiol.">
        <title>Genomic signatures of strain selection and enhancement in Bacillus atrophaeus var. globigii, a historical biowarfare simulant.</title>
        <authorList>
            <person name="Gibbons H.S."/>
            <person name="Broomall S.M."/>
            <person name="McNew L.A."/>
            <person name="Daligault H."/>
            <person name="Chapman C."/>
            <person name="Bruce D."/>
            <person name="Karavis M."/>
            <person name="Krepps M."/>
            <person name="McGregor P.A."/>
            <person name="Hong C."/>
            <person name="Park K.H."/>
            <person name="Akmal A."/>
            <person name="Feldman A."/>
            <person name="Lin J.S."/>
            <person name="Chang W.E."/>
            <person name="Higgs B.W."/>
            <person name="Demirev P."/>
            <person name="Lindquist J."/>
            <person name="Liem A."/>
            <person name="Fochler E."/>
            <person name="Read T.D."/>
            <person name="Tapia R."/>
            <person name="Johnson S."/>
            <person name="Bishop-Lilly K.A."/>
            <person name="Detter C."/>
            <person name="Han C."/>
            <person name="Sozhamannan S."/>
            <person name="Rosenzweig C.N."/>
            <person name="Skowronski E.W."/>
        </authorList>
    </citation>
    <scope>NUCLEOTIDE SEQUENCE [LARGE SCALE GENOMIC DNA]</scope>
    <source>
        <strain evidence="5 6">Y4G10-17</strain>
    </source>
</reference>
<evidence type="ECO:0000256" key="1">
    <source>
        <dbReference type="ARBA" id="ARBA00022801"/>
    </source>
</evidence>
<dbReference type="PANTHER" id="PTHR42776">
    <property type="entry name" value="SERINE PEPTIDASE S9 FAMILY MEMBER"/>
    <property type="match status" value="1"/>
</dbReference>
<feature type="region of interest" description="Disordered" evidence="2">
    <location>
        <begin position="191"/>
        <end position="212"/>
    </location>
</feature>
<keyword evidence="6" id="KW-1185">Reference proteome</keyword>
<dbReference type="PANTHER" id="PTHR42776:SF28">
    <property type="entry name" value="GLUTAMYL ENDOPEPTIDASE, CHLOROPLASTIC-RELATED"/>
    <property type="match status" value="1"/>
</dbReference>
<proteinExistence type="predicted"/>
<organism evidence="5 6">
    <name type="scientific">Aliidiomarina soli</name>
    <dbReference type="NCBI Taxonomy" id="1928574"/>
    <lineage>
        <taxon>Bacteria</taxon>
        <taxon>Pseudomonadati</taxon>
        <taxon>Pseudomonadota</taxon>
        <taxon>Gammaproteobacteria</taxon>
        <taxon>Alteromonadales</taxon>
        <taxon>Idiomarinaceae</taxon>
        <taxon>Aliidiomarina</taxon>
    </lineage>
</organism>
<comment type="caution">
    <text evidence="5">The sequence shown here is derived from an EMBL/GenBank/DDBJ whole genome shotgun (WGS) entry which is preliminary data.</text>
</comment>
<evidence type="ECO:0000313" key="5">
    <source>
        <dbReference type="EMBL" id="RUO34727.1"/>
    </source>
</evidence>
<dbReference type="RefSeq" id="WP_126797774.1">
    <property type="nucleotide sequence ID" value="NZ_PIPO01000001.1"/>
</dbReference>
<dbReference type="GO" id="GO:0006508">
    <property type="term" value="P:proteolysis"/>
    <property type="evidence" value="ECO:0007669"/>
    <property type="project" value="InterPro"/>
</dbReference>
<feature type="domain" description="Peptidase S9 prolyl oligopeptidase catalytic" evidence="4">
    <location>
        <begin position="652"/>
        <end position="805"/>
    </location>
</feature>
<keyword evidence="1" id="KW-0378">Hydrolase</keyword>